<comment type="caution">
    <text evidence="5">The sequence shown here is derived from an EMBL/GenBank/DDBJ whole genome shotgun (WGS) entry which is preliminary data.</text>
</comment>
<dbReference type="PROSITE" id="PS00211">
    <property type="entry name" value="ABC_TRANSPORTER_1"/>
    <property type="match status" value="1"/>
</dbReference>
<accession>A0A261F1Y1</accession>
<dbReference type="GO" id="GO:0005886">
    <property type="term" value="C:plasma membrane"/>
    <property type="evidence" value="ECO:0007669"/>
    <property type="project" value="TreeGrafter"/>
</dbReference>
<dbReference type="SUPFAM" id="SSF52540">
    <property type="entry name" value="P-loop containing nucleoside triphosphate hydrolases"/>
    <property type="match status" value="1"/>
</dbReference>
<dbReference type="GO" id="GO:0098796">
    <property type="term" value="C:membrane protein complex"/>
    <property type="evidence" value="ECO:0007669"/>
    <property type="project" value="UniProtKB-ARBA"/>
</dbReference>
<organism evidence="5 6">
    <name type="scientific">Alloscardovia macacae</name>
    <dbReference type="NCBI Taxonomy" id="1160091"/>
    <lineage>
        <taxon>Bacteria</taxon>
        <taxon>Bacillati</taxon>
        <taxon>Actinomycetota</taxon>
        <taxon>Actinomycetes</taxon>
        <taxon>Bifidobacteriales</taxon>
        <taxon>Bifidobacteriaceae</taxon>
        <taxon>Alloscardovia</taxon>
    </lineage>
</organism>
<sequence>MEAMEYTTTYAAAPAQPLNTQNAQNAQAMQPVVSLENVTKVYGHGDTRVRALKDITLPLYKGQFTSIMGPSGSGKSTMLHIIAGLDTPSKGTVHIDGVDITTLKDKQLTELRRERIGFIFQSFNLVPTLNVLDNILLPTQLSNTKVDREWLNRVVEALGLTPRLKHRPSELSGGQQQRVAVARALVSRPAIIVADEPTGNLDSKTSDEVLSILRQAVDEFGQSVIMVTHNPSVATVSDRVIVVSDGTVKADFMGATPDQIVSLL</sequence>
<dbReference type="PROSITE" id="PS50893">
    <property type="entry name" value="ABC_TRANSPORTER_2"/>
    <property type="match status" value="1"/>
</dbReference>
<dbReference type="InterPro" id="IPR003593">
    <property type="entry name" value="AAA+_ATPase"/>
</dbReference>
<evidence type="ECO:0000313" key="5">
    <source>
        <dbReference type="EMBL" id="OZG53075.1"/>
    </source>
</evidence>
<dbReference type="Gene3D" id="3.40.50.300">
    <property type="entry name" value="P-loop containing nucleotide triphosphate hydrolases"/>
    <property type="match status" value="1"/>
</dbReference>
<dbReference type="Pfam" id="PF00005">
    <property type="entry name" value="ABC_tran"/>
    <property type="match status" value="1"/>
</dbReference>
<dbReference type="InterPro" id="IPR027417">
    <property type="entry name" value="P-loop_NTPase"/>
</dbReference>
<dbReference type="FunFam" id="3.40.50.300:FF:000032">
    <property type="entry name" value="Export ABC transporter ATP-binding protein"/>
    <property type="match status" value="1"/>
</dbReference>
<feature type="domain" description="ABC transporter" evidence="4">
    <location>
        <begin position="33"/>
        <end position="264"/>
    </location>
</feature>
<evidence type="ECO:0000313" key="6">
    <source>
        <dbReference type="Proteomes" id="UP000243657"/>
    </source>
</evidence>
<name>A0A261F1Y1_9BIFI</name>
<gene>
    <name evidence="5" type="ORF">ALMA_1377</name>
</gene>
<dbReference type="InterPro" id="IPR017871">
    <property type="entry name" value="ABC_transporter-like_CS"/>
</dbReference>
<dbReference type="EMBL" id="MWWT01000009">
    <property type="protein sequence ID" value="OZG53075.1"/>
    <property type="molecule type" value="Genomic_DNA"/>
</dbReference>
<evidence type="ECO:0000259" key="4">
    <source>
        <dbReference type="PROSITE" id="PS50893"/>
    </source>
</evidence>
<keyword evidence="3 5" id="KW-0067">ATP-binding</keyword>
<keyword evidence="2" id="KW-0547">Nucleotide-binding</keyword>
<evidence type="ECO:0000256" key="2">
    <source>
        <dbReference type="ARBA" id="ARBA00022741"/>
    </source>
</evidence>
<keyword evidence="6" id="KW-1185">Reference proteome</keyword>
<dbReference type="SMART" id="SM00382">
    <property type="entry name" value="AAA"/>
    <property type="match status" value="1"/>
</dbReference>
<dbReference type="Proteomes" id="UP000243657">
    <property type="component" value="Unassembled WGS sequence"/>
</dbReference>
<dbReference type="PANTHER" id="PTHR24220">
    <property type="entry name" value="IMPORT ATP-BINDING PROTEIN"/>
    <property type="match status" value="1"/>
</dbReference>
<reference evidence="5 6" key="1">
    <citation type="journal article" date="2017" name="BMC Genomics">
        <title>Comparative genomic and phylogenomic analyses of the Bifidobacteriaceae family.</title>
        <authorList>
            <person name="Lugli G.A."/>
            <person name="Milani C."/>
            <person name="Turroni F."/>
            <person name="Duranti S."/>
            <person name="Mancabelli L."/>
            <person name="Mangifesta M."/>
            <person name="Ferrario C."/>
            <person name="Modesto M."/>
            <person name="Mattarelli P."/>
            <person name="Jiri K."/>
            <person name="van Sinderen D."/>
            <person name="Ventura M."/>
        </authorList>
    </citation>
    <scope>NUCLEOTIDE SEQUENCE [LARGE SCALE GENOMIC DNA]</scope>
    <source>
        <strain evidence="5 6">DSM 24762</strain>
    </source>
</reference>
<evidence type="ECO:0000256" key="3">
    <source>
        <dbReference type="ARBA" id="ARBA00022840"/>
    </source>
</evidence>
<evidence type="ECO:0000256" key="1">
    <source>
        <dbReference type="ARBA" id="ARBA00022448"/>
    </source>
</evidence>
<protein>
    <submittedName>
        <fullName evidence="5">Peptide ABC transporter ATP-binding protein</fullName>
    </submittedName>
</protein>
<dbReference type="GO" id="GO:0022857">
    <property type="term" value="F:transmembrane transporter activity"/>
    <property type="evidence" value="ECO:0007669"/>
    <property type="project" value="TreeGrafter"/>
</dbReference>
<dbReference type="AlphaFoldDB" id="A0A261F1Y1"/>
<keyword evidence="1" id="KW-0813">Transport</keyword>
<dbReference type="InterPro" id="IPR017911">
    <property type="entry name" value="MacB-like_ATP-bd"/>
</dbReference>
<dbReference type="GO" id="GO:0005524">
    <property type="term" value="F:ATP binding"/>
    <property type="evidence" value="ECO:0007669"/>
    <property type="project" value="UniProtKB-KW"/>
</dbReference>
<dbReference type="CDD" id="cd03255">
    <property type="entry name" value="ABC_MJ0796_LolCDE_FtsE"/>
    <property type="match status" value="1"/>
</dbReference>
<proteinExistence type="predicted"/>
<dbReference type="GO" id="GO:0016887">
    <property type="term" value="F:ATP hydrolysis activity"/>
    <property type="evidence" value="ECO:0007669"/>
    <property type="project" value="InterPro"/>
</dbReference>
<dbReference type="InterPro" id="IPR003439">
    <property type="entry name" value="ABC_transporter-like_ATP-bd"/>
</dbReference>
<dbReference type="PANTHER" id="PTHR24220:SF685">
    <property type="entry name" value="ABC TRANSPORTER RELATED"/>
    <property type="match status" value="1"/>
</dbReference>
<dbReference type="InterPro" id="IPR015854">
    <property type="entry name" value="ABC_transpr_LolD-like"/>
</dbReference>